<organism evidence="1">
    <name type="scientific">MELD virus sp</name>
    <dbReference type="NCBI Taxonomy" id="2834287"/>
    <lineage>
        <taxon>Viruses</taxon>
    </lineage>
</organism>
<evidence type="ECO:0000313" key="1">
    <source>
        <dbReference type="EMBL" id="DAD57304.1"/>
    </source>
</evidence>
<name>A0A8S5L5P5_9VIRU</name>
<reference evidence="1" key="1">
    <citation type="journal article" date="2021" name="Proc. Natl. Acad. Sci. U.S.A.">
        <title>A Catalog of Tens of Thousands of Viruses from Human Metagenomes Reveals Hidden Associations with Chronic Diseases.</title>
        <authorList>
            <person name="Tisza M.J."/>
            <person name="Buck C.B."/>
        </authorList>
    </citation>
    <scope>NUCLEOTIDE SEQUENCE</scope>
    <source>
        <strain evidence="1">CtWXX4</strain>
    </source>
</reference>
<sequence>MSSSGRMIIEVPTIEQFAVGSYTLDDVEAIRKTLTESFEFGRTTCYIGARENKKYVTKTNISKYYNAIKNIVLLQSENQN</sequence>
<proteinExistence type="predicted"/>
<protein>
    <submittedName>
        <fullName evidence="1">Uncharacterized protein</fullName>
    </submittedName>
</protein>
<dbReference type="EMBL" id="BK059146">
    <property type="protein sequence ID" value="DAD57304.1"/>
    <property type="molecule type" value="Genomic_DNA"/>
</dbReference>
<accession>A0A8S5L5P5</accession>